<keyword evidence="2" id="KW-0732">Signal</keyword>
<keyword evidence="5" id="KW-1185">Reference proteome</keyword>
<gene>
    <name evidence="4" type="ORF">GCM10022419_124570</name>
</gene>
<evidence type="ECO:0000313" key="4">
    <source>
        <dbReference type="EMBL" id="GAA3618121.1"/>
    </source>
</evidence>
<dbReference type="GO" id="GO:0016787">
    <property type="term" value="F:hydrolase activity"/>
    <property type="evidence" value="ECO:0007669"/>
    <property type="project" value="UniProtKB-KW"/>
</dbReference>
<dbReference type="SUPFAM" id="SSF56601">
    <property type="entry name" value="beta-lactamase/transpeptidase-like"/>
    <property type="match status" value="1"/>
</dbReference>
<protein>
    <submittedName>
        <fullName evidence="4">Serine hydrolase domain-containing protein</fullName>
    </submittedName>
</protein>
<dbReference type="InterPro" id="IPR050491">
    <property type="entry name" value="AmpC-like"/>
</dbReference>
<dbReference type="InterPro" id="IPR001466">
    <property type="entry name" value="Beta-lactam-related"/>
</dbReference>
<sequence length="371" mass="39428">MSRVKSAAIAGLACTTLVLGVAAPATAVRAGFSWTAASMAPTSAEVQRAVNELAKRSGVVGVIAEAYYDGKRVARATAGSRLLDGKGGMIPSGSRYRAWSQTKFMTAAVLLQLVDEGKLGVDDKLSDVLPIVAEKDLVERADEITVRQLIQHTSGIPDYPGQIQPFDTTYKSPLDLVKISRKLPRKQEPGEKPAYSNTNYVLLGLIVEKLTGRTLGQEFGRRLFTPLKMTRTYLPTKPTQGIKGPHGHGYHPDEQGELRDADGVNATDPWAAGGVVSTAHDLSAFYRAFQRGKLLPQDLQKILMPRPGGQAADPARCADPFMGAGPGSLSVTSASPDGHLQLAVSATLSTDQPSLGQAIAETSRAVLCPTQ</sequence>
<feature type="signal peptide" evidence="2">
    <location>
        <begin position="1"/>
        <end position="27"/>
    </location>
</feature>
<dbReference type="Gene3D" id="3.40.710.10">
    <property type="entry name" value="DD-peptidase/beta-lactamase superfamily"/>
    <property type="match status" value="1"/>
</dbReference>
<dbReference type="PANTHER" id="PTHR46825:SF7">
    <property type="entry name" value="D-ALANYL-D-ALANINE CARBOXYPEPTIDASE"/>
    <property type="match status" value="1"/>
</dbReference>
<keyword evidence="4" id="KW-0378">Hydrolase</keyword>
<dbReference type="Proteomes" id="UP001500630">
    <property type="component" value="Unassembled WGS sequence"/>
</dbReference>
<feature type="chain" id="PRO_5047043681" evidence="2">
    <location>
        <begin position="28"/>
        <end position="371"/>
    </location>
</feature>
<evidence type="ECO:0000256" key="1">
    <source>
        <dbReference type="SAM" id="MobiDB-lite"/>
    </source>
</evidence>
<feature type="domain" description="Beta-lactamase-related" evidence="3">
    <location>
        <begin position="46"/>
        <end position="321"/>
    </location>
</feature>
<evidence type="ECO:0000256" key="2">
    <source>
        <dbReference type="SAM" id="SignalP"/>
    </source>
</evidence>
<accession>A0ABP6ZXV1</accession>
<dbReference type="PANTHER" id="PTHR46825">
    <property type="entry name" value="D-ALANYL-D-ALANINE-CARBOXYPEPTIDASE/ENDOPEPTIDASE AMPH"/>
    <property type="match status" value="1"/>
</dbReference>
<comment type="caution">
    <text evidence="4">The sequence shown here is derived from an EMBL/GenBank/DDBJ whole genome shotgun (WGS) entry which is preliminary data.</text>
</comment>
<proteinExistence type="predicted"/>
<feature type="compositionally biased region" description="Basic and acidic residues" evidence="1">
    <location>
        <begin position="250"/>
        <end position="262"/>
    </location>
</feature>
<dbReference type="InterPro" id="IPR012338">
    <property type="entry name" value="Beta-lactam/transpept-like"/>
</dbReference>
<feature type="region of interest" description="Disordered" evidence="1">
    <location>
        <begin position="236"/>
        <end position="265"/>
    </location>
</feature>
<dbReference type="RefSeq" id="WP_345578046.1">
    <property type="nucleotide sequence ID" value="NZ_BAABDQ010000057.1"/>
</dbReference>
<evidence type="ECO:0000313" key="5">
    <source>
        <dbReference type="Proteomes" id="UP001500630"/>
    </source>
</evidence>
<reference evidence="5" key="1">
    <citation type="journal article" date="2019" name="Int. J. Syst. Evol. Microbiol.">
        <title>The Global Catalogue of Microorganisms (GCM) 10K type strain sequencing project: providing services to taxonomists for standard genome sequencing and annotation.</title>
        <authorList>
            <consortium name="The Broad Institute Genomics Platform"/>
            <consortium name="The Broad Institute Genome Sequencing Center for Infectious Disease"/>
            <person name="Wu L."/>
            <person name="Ma J."/>
        </authorList>
    </citation>
    <scope>NUCLEOTIDE SEQUENCE [LARGE SCALE GENOMIC DNA]</scope>
    <source>
        <strain evidence="5">JCM 17326</strain>
    </source>
</reference>
<dbReference type="Pfam" id="PF00144">
    <property type="entry name" value="Beta-lactamase"/>
    <property type="match status" value="1"/>
</dbReference>
<dbReference type="EMBL" id="BAABDQ010000057">
    <property type="protein sequence ID" value="GAA3618121.1"/>
    <property type="molecule type" value="Genomic_DNA"/>
</dbReference>
<name>A0ABP6ZXV1_9ACTN</name>
<evidence type="ECO:0000259" key="3">
    <source>
        <dbReference type="Pfam" id="PF00144"/>
    </source>
</evidence>
<organism evidence="4 5">
    <name type="scientific">Nonomuraea rosea</name>
    <dbReference type="NCBI Taxonomy" id="638574"/>
    <lineage>
        <taxon>Bacteria</taxon>
        <taxon>Bacillati</taxon>
        <taxon>Actinomycetota</taxon>
        <taxon>Actinomycetes</taxon>
        <taxon>Streptosporangiales</taxon>
        <taxon>Streptosporangiaceae</taxon>
        <taxon>Nonomuraea</taxon>
    </lineage>
</organism>